<gene>
    <name evidence="1" type="ORF">Goe2_c01600</name>
    <name evidence="2" type="ORF">Goe2_c21800</name>
</gene>
<evidence type="ECO:0000313" key="3">
    <source>
        <dbReference type="Proteomes" id="UP000224660"/>
    </source>
</evidence>
<sequence>MDWTKMTFMGTVDEVKEIWNGLEEAGRLYAVWLSDDHVYGIVDVNEEGLFCLGWVSDISPESLQNMLGGGAELFESYEDVLSEHGGSIAMRVEV</sequence>
<proteinExistence type="predicted"/>
<reference evidence="1 3" key="1">
    <citation type="journal article" date="2017" name="Viruses">
        <title>Characterization of Bacillus subtilis Viruses vB_BsuM-Goe2 and vB_BsuM-Goe3.</title>
        <authorList>
            <person name="Willms I.M."/>
            <person name="Hoppert M."/>
            <person name="Hertel R."/>
        </authorList>
    </citation>
    <scope>NUCLEOTIDE SEQUENCE [LARGE SCALE GENOMIC DNA]</scope>
</reference>
<evidence type="ECO:0000313" key="1">
    <source>
        <dbReference type="EMBL" id="APZ82256.1"/>
    </source>
</evidence>
<accession>A0A1Z1DEA3</accession>
<dbReference type="EMBL" id="KY368639">
    <property type="protein sequence ID" value="APZ82256.1"/>
    <property type="molecule type" value="Genomic_DNA"/>
</dbReference>
<dbReference type="EMBL" id="KY368639">
    <property type="protein sequence ID" value="APZ82454.1"/>
    <property type="molecule type" value="Genomic_DNA"/>
</dbReference>
<organism evidence="1 3">
    <name type="scientific">Bacillus phage vB_BsuM-Goe2</name>
    <dbReference type="NCBI Taxonomy" id="1933062"/>
    <lineage>
        <taxon>Viruses</taxon>
        <taxon>Duplodnaviria</taxon>
        <taxon>Heunggongvirae</taxon>
        <taxon>Uroviricota</taxon>
        <taxon>Caudoviricetes</taxon>
        <taxon>Herelleviridae</taxon>
        <taxon>Spounavirinae</taxon>
        <taxon>Okubovirus</taxon>
        <taxon>Okubovirus camphawk</taxon>
    </lineage>
</organism>
<name>A0A1Z1DEA3_9CAUD</name>
<dbReference type="Proteomes" id="UP000224660">
    <property type="component" value="Segment"/>
</dbReference>
<evidence type="ECO:0000313" key="2">
    <source>
        <dbReference type="EMBL" id="APZ82454.1"/>
    </source>
</evidence>
<protein>
    <submittedName>
        <fullName evidence="1">Uncharacterized protein</fullName>
    </submittedName>
</protein>